<dbReference type="Proteomes" id="UP000283383">
    <property type="component" value="Unassembled WGS sequence"/>
</dbReference>
<keyword evidence="2" id="KW-1185">Reference proteome</keyword>
<accession>A0A420IUH1</accession>
<evidence type="ECO:0000313" key="2">
    <source>
        <dbReference type="Proteomes" id="UP000283383"/>
    </source>
</evidence>
<dbReference type="AlphaFoldDB" id="A0A420IUH1"/>
<proteinExistence type="predicted"/>
<comment type="caution">
    <text evidence="1">The sequence shown here is derived from an EMBL/GenBank/DDBJ whole genome shotgun (WGS) entry which is preliminary data.</text>
</comment>
<gene>
    <name evidence="1" type="ORF">GcM3_066028</name>
</gene>
<dbReference type="STRING" id="62708.A0A420IUH1"/>
<sequence>MNDTDKWWSGCRMGMLDIHTNNLVESWHNILKSRYLKGARKQRPDMLVHILLDEAIESIKLKVLLALNGFQTRRTNLAEQNQIEKSHSIPSEIAMALISHSYASEESDESGEEIFVKSFTKENIKYKISLNDEGLVSSCTYGFDQEMFAADFRQVIKLIEPVINDYDKLEDQDQYLCQEVLDTLRAMSTIRHRISRQNWSEKQRR</sequence>
<reference evidence="1 2" key="1">
    <citation type="journal article" date="2018" name="BMC Genomics">
        <title>Comparative genome analyses reveal sequence features reflecting distinct modes of host-adaptation between dicot and monocot powdery mildew.</title>
        <authorList>
            <person name="Wu Y."/>
            <person name="Ma X."/>
            <person name="Pan Z."/>
            <person name="Kale S.D."/>
            <person name="Song Y."/>
            <person name="King H."/>
            <person name="Zhang Q."/>
            <person name="Presley C."/>
            <person name="Deng X."/>
            <person name="Wei C.I."/>
            <person name="Xiao S."/>
        </authorList>
    </citation>
    <scope>NUCLEOTIDE SEQUENCE [LARGE SCALE GENOMIC DNA]</scope>
    <source>
        <strain evidence="1">UMSG3</strain>
    </source>
</reference>
<name>A0A420IUH1_9PEZI</name>
<organism evidence="1 2">
    <name type="scientific">Golovinomyces cichoracearum</name>
    <dbReference type="NCBI Taxonomy" id="62708"/>
    <lineage>
        <taxon>Eukaryota</taxon>
        <taxon>Fungi</taxon>
        <taxon>Dikarya</taxon>
        <taxon>Ascomycota</taxon>
        <taxon>Pezizomycotina</taxon>
        <taxon>Leotiomycetes</taxon>
        <taxon>Erysiphales</taxon>
        <taxon>Erysiphaceae</taxon>
        <taxon>Golovinomyces</taxon>
    </lineage>
</organism>
<evidence type="ECO:0000313" key="1">
    <source>
        <dbReference type="EMBL" id="RKF78177.1"/>
    </source>
</evidence>
<protein>
    <submittedName>
        <fullName evidence="1">Uncharacterized protein</fullName>
    </submittedName>
</protein>
<dbReference type="EMBL" id="MCBQ01006661">
    <property type="protein sequence ID" value="RKF78177.1"/>
    <property type="molecule type" value="Genomic_DNA"/>
</dbReference>